<organism evidence="2 3">
    <name type="scientific">Halocynthiibacter styelae</name>
    <dbReference type="NCBI Taxonomy" id="2761955"/>
    <lineage>
        <taxon>Bacteria</taxon>
        <taxon>Pseudomonadati</taxon>
        <taxon>Pseudomonadota</taxon>
        <taxon>Alphaproteobacteria</taxon>
        <taxon>Rhodobacterales</taxon>
        <taxon>Paracoccaceae</taxon>
        <taxon>Halocynthiibacter</taxon>
    </lineage>
</organism>
<dbReference type="EMBL" id="JADCKQ010000001">
    <property type="protein sequence ID" value="MBI1492347.1"/>
    <property type="molecule type" value="Genomic_DNA"/>
</dbReference>
<dbReference type="Proteomes" id="UP000640583">
    <property type="component" value="Unassembled WGS sequence"/>
</dbReference>
<protein>
    <submittedName>
        <fullName evidence="2">Uncharacterized protein</fullName>
    </submittedName>
</protein>
<evidence type="ECO:0000256" key="1">
    <source>
        <dbReference type="SAM" id="Phobius"/>
    </source>
</evidence>
<proteinExistence type="predicted"/>
<keyword evidence="3" id="KW-1185">Reference proteome</keyword>
<accession>A0A8J7LP53</accession>
<dbReference type="RefSeq" id="WP_228847275.1">
    <property type="nucleotide sequence ID" value="NZ_JADCKQ010000001.1"/>
</dbReference>
<keyword evidence="1" id="KW-0472">Membrane</keyword>
<keyword evidence="1" id="KW-0812">Transmembrane</keyword>
<feature type="transmembrane region" description="Helical" evidence="1">
    <location>
        <begin position="185"/>
        <end position="204"/>
    </location>
</feature>
<reference evidence="2" key="1">
    <citation type="submission" date="2020-10" db="EMBL/GenBank/DDBJ databases">
        <title>Paenihalocynthiibacter styelae gen. nov., sp. nov., isolated from stalked sea squirt Styela clava.</title>
        <authorList>
            <person name="Kim Y.-O."/>
            <person name="Yoon J.-H."/>
        </authorList>
    </citation>
    <scope>NUCLEOTIDE SEQUENCE</scope>
    <source>
        <strain evidence="2">MYP1-1</strain>
    </source>
</reference>
<dbReference type="AlphaFoldDB" id="A0A8J7LP53"/>
<feature type="transmembrane region" description="Helical" evidence="1">
    <location>
        <begin position="220"/>
        <end position="240"/>
    </location>
</feature>
<gene>
    <name evidence="2" type="ORF">H1D41_01710</name>
</gene>
<keyword evidence="1" id="KW-1133">Transmembrane helix</keyword>
<comment type="caution">
    <text evidence="2">The sequence shown here is derived from an EMBL/GenBank/DDBJ whole genome shotgun (WGS) entry which is preliminary data.</text>
</comment>
<evidence type="ECO:0000313" key="3">
    <source>
        <dbReference type="Proteomes" id="UP000640583"/>
    </source>
</evidence>
<feature type="transmembrane region" description="Helical" evidence="1">
    <location>
        <begin position="9"/>
        <end position="30"/>
    </location>
</feature>
<sequence>MSDYKSLRNFVYVVSVVGAIGFTLAFLAVLTGRNTIDAGLQRFAVYEVENRLVSLAGAPPSDEIRRDLTMRQRLALRLAGEAEEHAGLLTKISENAEQLVSVALADRCGKSCLEAPAGLSVNTAERLLTIKGPGGRSVYDFINMRYDRALNGFLLDAKIFTGTNALLFIMVLLTAKFQPSRASLLLRLEMALVGTVAAGCWFFLRGKDWGMVLLTNDFTGWAYAGFAGFVFLWLCDLLFLKGYITAKVLELIGNMIGSALSNFSPG</sequence>
<evidence type="ECO:0000313" key="2">
    <source>
        <dbReference type="EMBL" id="MBI1492347.1"/>
    </source>
</evidence>
<feature type="transmembrane region" description="Helical" evidence="1">
    <location>
        <begin position="153"/>
        <end position="173"/>
    </location>
</feature>
<name>A0A8J7LP53_9RHOB</name>